<dbReference type="AlphaFoldDB" id="A0A9D2MXK9"/>
<evidence type="ECO:0000313" key="3">
    <source>
        <dbReference type="Proteomes" id="UP000826793"/>
    </source>
</evidence>
<dbReference type="EMBL" id="DWXG01000057">
    <property type="protein sequence ID" value="HJB98426.1"/>
    <property type="molecule type" value="Genomic_DNA"/>
</dbReference>
<comment type="caution">
    <text evidence="2">The sequence shown here is derived from an EMBL/GenBank/DDBJ whole genome shotgun (WGS) entry which is preliminary data.</text>
</comment>
<name>A0A9D2MXK9_9FIRM</name>
<reference evidence="2" key="1">
    <citation type="journal article" date="2021" name="PeerJ">
        <title>Extensive microbial diversity within the chicken gut microbiome revealed by metagenomics and culture.</title>
        <authorList>
            <person name="Gilroy R."/>
            <person name="Ravi A."/>
            <person name="Getino M."/>
            <person name="Pursley I."/>
            <person name="Horton D.L."/>
            <person name="Alikhan N.F."/>
            <person name="Baker D."/>
            <person name="Gharbi K."/>
            <person name="Hall N."/>
            <person name="Watson M."/>
            <person name="Adriaenssens E.M."/>
            <person name="Foster-Nyarko E."/>
            <person name="Jarju S."/>
            <person name="Secka A."/>
            <person name="Antonio M."/>
            <person name="Oren A."/>
            <person name="Chaudhuri R.R."/>
            <person name="La Ragione R."/>
            <person name="Hildebrand F."/>
            <person name="Pallen M.J."/>
        </authorList>
    </citation>
    <scope>NUCLEOTIDE SEQUENCE</scope>
    <source>
        <strain evidence="2">CHK185-1770</strain>
    </source>
</reference>
<feature type="compositionally biased region" description="Basic residues" evidence="1">
    <location>
        <begin position="23"/>
        <end position="34"/>
    </location>
</feature>
<feature type="region of interest" description="Disordered" evidence="1">
    <location>
        <begin position="23"/>
        <end position="43"/>
    </location>
</feature>
<sequence length="70" mass="7556">MTHTARASASGPKRESKFFAKLSFKKAGGRGRTKSAKEGRPCGRPSVFSYFLLFLGLHQMAGHKVAGSDL</sequence>
<evidence type="ECO:0000256" key="1">
    <source>
        <dbReference type="SAM" id="MobiDB-lite"/>
    </source>
</evidence>
<evidence type="ECO:0000313" key="2">
    <source>
        <dbReference type="EMBL" id="HJB98426.1"/>
    </source>
</evidence>
<proteinExistence type="predicted"/>
<accession>A0A9D2MXK9</accession>
<organism evidence="2 3">
    <name type="scientific">Candidatus Acutalibacter pullicola</name>
    <dbReference type="NCBI Taxonomy" id="2838417"/>
    <lineage>
        <taxon>Bacteria</taxon>
        <taxon>Bacillati</taxon>
        <taxon>Bacillota</taxon>
        <taxon>Clostridia</taxon>
        <taxon>Eubacteriales</taxon>
        <taxon>Acutalibacteraceae</taxon>
        <taxon>Acutalibacter</taxon>
    </lineage>
</organism>
<protein>
    <submittedName>
        <fullName evidence="2">Uncharacterized protein</fullName>
    </submittedName>
</protein>
<feature type="non-terminal residue" evidence="2">
    <location>
        <position position="70"/>
    </location>
</feature>
<gene>
    <name evidence="2" type="ORF">H9710_07595</name>
</gene>
<reference evidence="2" key="2">
    <citation type="submission" date="2021-04" db="EMBL/GenBank/DDBJ databases">
        <authorList>
            <person name="Gilroy R."/>
        </authorList>
    </citation>
    <scope>NUCLEOTIDE SEQUENCE</scope>
    <source>
        <strain evidence="2">CHK185-1770</strain>
    </source>
</reference>
<dbReference type="Proteomes" id="UP000826793">
    <property type="component" value="Unassembled WGS sequence"/>
</dbReference>